<dbReference type="EMBL" id="MT143871">
    <property type="protein sequence ID" value="QJB04068.1"/>
    <property type="molecule type" value="Genomic_DNA"/>
</dbReference>
<evidence type="ECO:0000313" key="1">
    <source>
        <dbReference type="EMBL" id="QJA54427.1"/>
    </source>
</evidence>
<protein>
    <submittedName>
        <fullName evidence="1">Putative lambda recombination protein</fullName>
    </submittedName>
</protein>
<dbReference type="EMBL" id="MT141476">
    <property type="protein sequence ID" value="QJA62631.1"/>
    <property type="molecule type" value="Genomic_DNA"/>
</dbReference>
<dbReference type="EMBL" id="MT143913">
    <property type="protein sequence ID" value="QJH92711.1"/>
    <property type="molecule type" value="Genomic_DNA"/>
</dbReference>
<evidence type="ECO:0000313" key="5">
    <source>
        <dbReference type="EMBL" id="QJH92711.1"/>
    </source>
</evidence>
<sequence>MVNKIGDPKGKIKKKIESKRKLDKKLWSIFSVYVRLRDSNSQGYLNCISCGELVHYKKAHAGHYIPTGFRYIKFNEYNVNGQCVRCNAFLQGNTDSYRHNLIDKAGLDIVEGLERDKHKIFIVKADWYLEMIEYYKKEVDKITKIKGI</sequence>
<accession>A0A6H2A4B5</accession>
<evidence type="ECO:0000313" key="3">
    <source>
        <dbReference type="EMBL" id="QJA71026.1"/>
    </source>
</evidence>
<organism evidence="1">
    <name type="scientific">viral metagenome</name>
    <dbReference type="NCBI Taxonomy" id="1070528"/>
    <lineage>
        <taxon>unclassified sequences</taxon>
        <taxon>metagenomes</taxon>
        <taxon>organismal metagenomes</taxon>
    </lineage>
</organism>
<evidence type="ECO:0000313" key="4">
    <source>
        <dbReference type="EMBL" id="QJB04068.1"/>
    </source>
</evidence>
<name>A0A6H2A4B5_9ZZZZ</name>
<dbReference type="EMBL" id="MT144506">
    <property type="protein sequence ID" value="QJA54427.1"/>
    <property type="molecule type" value="Genomic_DNA"/>
</dbReference>
<gene>
    <name evidence="5" type="ORF">MM171A02499_0010</name>
    <name evidence="4" type="ORF">MM171B00494_0004</name>
    <name evidence="3" type="ORF">MM415A03406_0002</name>
    <name evidence="2" type="ORF">MM415B00750_0035</name>
    <name evidence="1" type="ORF">TM448A04873_0002</name>
</gene>
<dbReference type="InterPro" id="IPR008713">
    <property type="entry name" value="Phage_lambda_NinG"/>
</dbReference>
<reference evidence="1" key="1">
    <citation type="submission" date="2020-03" db="EMBL/GenBank/DDBJ databases">
        <title>The deep terrestrial virosphere.</title>
        <authorList>
            <person name="Holmfeldt K."/>
            <person name="Nilsson E."/>
            <person name="Simone D."/>
            <person name="Lopez-Fernandez M."/>
            <person name="Wu X."/>
            <person name="de Brujin I."/>
            <person name="Lundin D."/>
            <person name="Andersson A."/>
            <person name="Bertilsson S."/>
            <person name="Dopson M."/>
        </authorList>
    </citation>
    <scope>NUCLEOTIDE SEQUENCE</scope>
    <source>
        <strain evidence="5">MM171A02499</strain>
        <strain evidence="4">MM171B00494</strain>
        <strain evidence="3">MM415A03406</strain>
        <strain evidence="2">MM415B00750</strain>
        <strain evidence="1">TM448A04873</strain>
    </source>
</reference>
<evidence type="ECO:0000313" key="2">
    <source>
        <dbReference type="EMBL" id="QJA62631.1"/>
    </source>
</evidence>
<dbReference type="EMBL" id="MT141841">
    <property type="protein sequence ID" value="QJA71026.1"/>
    <property type="molecule type" value="Genomic_DNA"/>
</dbReference>
<proteinExistence type="predicted"/>
<dbReference type="AlphaFoldDB" id="A0A6H2A4B5"/>
<dbReference type="Pfam" id="PF05766">
    <property type="entry name" value="NinG"/>
    <property type="match status" value="1"/>
</dbReference>